<evidence type="ECO:0008006" key="6">
    <source>
        <dbReference type="Google" id="ProtNLM"/>
    </source>
</evidence>
<sequence length="361" mass="38479">MKFFARGVFLLTALQSVLVQGAPCNGDSSYWKALAPIPLYPRQEHTTLALNTTTLLILGGIIPATPDNPNLFNTTSLLQLYHLPTNTWHHPHPLSGLPVPLNHPNAAIIKSKLYLLGGLSDAVGDGVWRATGASWVYDPAANTWSPLPPLPAWDMARGSAAVGVDEKTGVVYLAGGLTQLPLVEGMGEQESVDVVSAFDTVAGEWVDLRGNGKEGVRRMPGRRDHAGVAVVDRVMFVLGGRDHGQDHVKGEVFALDLGRLEKGWVTKKGRMPTPRGGVCAAAVKGKVYVFGGEGSKAEGSEGVFDQVEVYDTRRDTWERLGKMREPRHGTSAAAVGGAVYIPGGGVKQGGAPVVTFDAFYP</sequence>
<dbReference type="Gene3D" id="2.120.10.80">
    <property type="entry name" value="Kelch-type beta propeller"/>
    <property type="match status" value="2"/>
</dbReference>
<keyword evidence="3" id="KW-0732">Signal</keyword>
<dbReference type="Pfam" id="PF24681">
    <property type="entry name" value="Kelch_KLHDC2_KLHL20_DRC7"/>
    <property type="match status" value="1"/>
</dbReference>
<proteinExistence type="predicted"/>
<dbReference type="InterPro" id="IPR015915">
    <property type="entry name" value="Kelch-typ_b-propeller"/>
</dbReference>
<reference evidence="4" key="1">
    <citation type="journal article" date="2023" name="Mol. Phylogenet. Evol.">
        <title>Genome-scale phylogeny and comparative genomics of the fungal order Sordariales.</title>
        <authorList>
            <person name="Hensen N."/>
            <person name="Bonometti L."/>
            <person name="Westerberg I."/>
            <person name="Brannstrom I.O."/>
            <person name="Guillou S."/>
            <person name="Cros-Aarteil S."/>
            <person name="Calhoun S."/>
            <person name="Haridas S."/>
            <person name="Kuo A."/>
            <person name="Mondo S."/>
            <person name="Pangilinan J."/>
            <person name="Riley R."/>
            <person name="LaButti K."/>
            <person name="Andreopoulos B."/>
            <person name="Lipzen A."/>
            <person name="Chen C."/>
            <person name="Yan M."/>
            <person name="Daum C."/>
            <person name="Ng V."/>
            <person name="Clum A."/>
            <person name="Steindorff A."/>
            <person name="Ohm R.A."/>
            <person name="Martin F."/>
            <person name="Silar P."/>
            <person name="Natvig D.O."/>
            <person name="Lalanne C."/>
            <person name="Gautier V."/>
            <person name="Ament-Velasquez S.L."/>
            <person name="Kruys A."/>
            <person name="Hutchinson M.I."/>
            <person name="Powell A.J."/>
            <person name="Barry K."/>
            <person name="Miller A.N."/>
            <person name="Grigoriev I.V."/>
            <person name="Debuchy R."/>
            <person name="Gladieux P."/>
            <person name="Hiltunen Thoren M."/>
            <person name="Johannesson H."/>
        </authorList>
    </citation>
    <scope>NUCLEOTIDE SEQUENCE</scope>
    <source>
        <strain evidence="4">CBS 538.74</strain>
    </source>
</reference>
<keyword evidence="5" id="KW-1185">Reference proteome</keyword>
<dbReference type="EMBL" id="MU856927">
    <property type="protein sequence ID" value="KAK4153867.1"/>
    <property type="molecule type" value="Genomic_DNA"/>
</dbReference>
<protein>
    <recommendedName>
        <fullName evidence="6">Galactose oxidase</fullName>
    </recommendedName>
</protein>
<feature type="chain" id="PRO_5042837192" description="Galactose oxidase" evidence="3">
    <location>
        <begin position="22"/>
        <end position="361"/>
    </location>
</feature>
<organism evidence="4 5">
    <name type="scientific">Chaetomidium leptoderma</name>
    <dbReference type="NCBI Taxonomy" id="669021"/>
    <lineage>
        <taxon>Eukaryota</taxon>
        <taxon>Fungi</taxon>
        <taxon>Dikarya</taxon>
        <taxon>Ascomycota</taxon>
        <taxon>Pezizomycotina</taxon>
        <taxon>Sordariomycetes</taxon>
        <taxon>Sordariomycetidae</taxon>
        <taxon>Sordariales</taxon>
        <taxon>Chaetomiaceae</taxon>
        <taxon>Chaetomidium</taxon>
    </lineage>
</organism>
<dbReference type="Pfam" id="PF01344">
    <property type="entry name" value="Kelch_1"/>
    <property type="match status" value="1"/>
</dbReference>
<dbReference type="SMART" id="SM00612">
    <property type="entry name" value="Kelch"/>
    <property type="match status" value="4"/>
</dbReference>
<dbReference type="Proteomes" id="UP001302745">
    <property type="component" value="Unassembled WGS sequence"/>
</dbReference>
<evidence type="ECO:0000313" key="5">
    <source>
        <dbReference type="Proteomes" id="UP001302745"/>
    </source>
</evidence>
<dbReference type="AlphaFoldDB" id="A0AAN6VMD3"/>
<dbReference type="InterPro" id="IPR006652">
    <property type="entry name" value="Kelch_1"/>
</dbReference>
<reference evidence="4" key="2">
    <citation type="submission" date="2023-05" db="EMBL/GenBank/DDBJ databases">
        <authorList>
            <consortium name="Lawrence Berkeley National Laboratory"/>
            <person name="Steindorff A."/>
            <person name="Hensen N."/>
            <person name="Bonometti L."/>
            <person name="Westerberg I."/>
            <person name="Brannstrom I.O."/>
            <person name="Guillou S."/>
            <person name="Cros-Aarteil S."/>
            <person name="Calhoun S."/>
            <person name="Haridas S."/>
            <person name="Kuo A."/>
            <person name="Mondo S."/>
            <person name="Pangilinan J."/>
            <person name="Riley R."/>
            <person name="Labutti K."/>
            <person name="Andreopoulos B."/>
            <person name="Lipzen A."/>
            <person name="Chen C."/>
            <person name="Yanf M."/>
            <person name="Daum C."/>
            <person name="Ng V."/>
            <person name="Clum A."/>
            <person name="Ohm R."/>
            <person name="Martin F."/>
            <person name="Silar P."/>
            <person name="Natvig D."/>
            <person name="Lalanne C."/>
            <person name="Gautier V."/>
            <person name="Ament-Velasquez S.L."/>
            <person name="Kruys A."/>
            <person name="Hutchinson M.I."/>
            <person name="Powell A.J."/>
            <person name="Barry K."/>
            <person name="Miller A.N."/>
            <person name="Grigoriev I.V."/>
            <person name="Debuchy R."/>
            <person name="Gladieux P."/>
            <person name="Thoren M.H."/>
            <person name="Johannesson H."/>
        </authorList>
    </citation>
    <scope>NUCLEOTIDE SEQUENCE</scope>
    <source>
        <strain evidence="4">CBS 538.74</strain>
    </source>
</reference>
<gene>
    <name evidence="4" type="ORF">C8A00DRAFT_33337</name>
</gene>
<keyword evidence="1" id="KW-0880">Kelch repeat</keyword>
<evidence type="ECO:0000256" key="2">
    <source>
        <dbReference type="ARBA" id="ARBA00022737"/>
    </source>
</evidence>
<dbReference type="PANTHER" id="PTHR24412">
    <property type="entry name" value="KELCH PROTEIN"/>
    <property type="match status" value="1"/>
</dbReference>
<evidence type="ECO:0000256" key="1">
    <source>
        <dbReference type="ARBA" id="ARBA00022441"/>
    </source>
</evidence>
<name>A0AAN6VMD3_9PEZI</name>
<dbReference type="SUPFAM" id="SSF117281">
    <property type="entry name" value="Kelch motif"/>
    <property type="match status" value="1"/>
</dbReference>
<dbReference type="PANTHER" id="PTHR24412:SF489">
    <property type="entry name" value="RING FINGER DOMAIN AND KELCH REPEAT-CONTAINING PROTEIN DDB_G0271372"/>
    <property type="match status" value="1"/>
</dbReference>
<keyword evidence="2" id="KW-0677">Repeat</keyword>
<feature type="signal peptide" evidence="3">
    <location>
        <begin position="1"/>
        <end position="21"/>
    </location>
</feature>
<evidence type="ECO:0000256" key="3">
    <source>
        <dbReference type="SAM" id="SignalP"/>
    </source>
</evidence>
<comment type="caution">
    <text evidence="4">The sequence shown here is derived from an EMBL/GenBank/DDBJ whole genome shotgun (WGS) entry which is preliminary data.</text>
</comment>
<accession>A0AAN6VMD3</accession>
<evidence type="ECO:0000313" key="4">
    <source>
        <dbReference type="EMBL" id="KAK4153867.1"/>
    </source>
</evidence>